<keyword evidence="3" id="KW-1185">Reference proteome</keyword>
<feature type="compositionally biased region" description="Basic and acidic residues" evidence="1">
    <location>
        <begin position="470"/>
        <end position="496"/>
    </location>
</feature>
<feature type="compositionally biased region" description="Polar residues" evidence="1">
    <location>
        <begin position="448"/>
        <end position="457"/>
    </location>
</feature>
<dbReference type="Proteomes" id="UP000800035">
    <property type="component" value="Unassembled WGS sequence"/>
</dbReference>
<sequence>MGNLLTTESALKVFAAVAAVVSAFHQGAELISQIDRSRLRRDSNSEDDHEDERRRLQVSLETAESLIGYRYAADIDKVGDIGLGDDIARDRLFHIAVTVQTNIVQSLQLAVKYENAVLDLPSLHEASILNRKDTIDALDELKYRVLLEHPLQRTASQASPRISRDSRGSIVSVLPSRTAALDTHNPRPVSTPATGYSDAEKADLARRLSVQRKERHPSITSDPPSTSVSETLNYHPALDYLLRGKNAEERKEIMNDIDELIAAYQGLAVVGDRAAALASLTGQTEAQKRDTLAVLMEGGGKGNAALHEDALELLRKLPPTPGENVEYPADNHNILTRNDRNLDERGKTAQPGPVVSRWSSSSSIYSDHTVTSDPPSLYRAGSASSYGSDALPAEPPSPPGKDSYPNTNTFQHTTTQYWRKNDLQTPQVPPNVSPRHDSCAVAPLNVRSRPTTPTSDVYASRQKPLPPIKDTCDTLHEGSDQPRGHDHLRPNDEIYLRVESTLHPPTTTKPRSRSASPSSRSLTPSVTTPAQGKMMSSRPSKENNFWGFCKGAWAVRESIKKGLDLETRPNGMYSTCQVWQCKHCCFEGMSYIIPHATKPHKKETVVDPTIYTSSVGIRYRWIFLAKSHVRQTTPPSKQISATRRARDDSGGGTAFACLVCSVKRSVSGVFGNVEMLMNHIFMEHARPGRLEEEVLSKAGCVWGRVAGADEEWDFNVTGEDTCVVIF</sequence>
<proteinExistence type="predicted"/>
<name>A0A6A5TM95_9PLEO</name>
<feature type="region of interest" description="Disordered" evidence="1">
    <location>
        <begin position="445"/>
        <end position="540"/>
    </location>
</feature>
<protein>
    <submittedName>
        <fullName evidence="2">Uncharacterized protein</fullName>
    </submittedName>
</protein>
<reference evidence="2" key="1">
    <citation type="journal article" date="2020" name="Stud. Mycol.">
        <title>101 Dothideomycetes genomes: a test case for predicting lifestyles and emergence of pathogens.</title>
        <authorList>
            <person name="Haridas S."/>
            <person name="Albert R."/>
            <person name="Binder M."/>
            <person name="Bloem J."/>
            <person name="Labutti K."/>
            <person name="Salamov A."/>
            <person name="Andreopoulos B."/>
            <person name="Baker S."/>
            <person name="Barry K."/>
            <person name="Bills G."/>
            <person name="Bluhm B."/>
            <person name="Cannon C."/>
            <person name="Castanera R."/>
            <person name="Culley D."/>
            <person name="Daum C."/>
            <person name="Ezra D."/>
            <person name="Gonzalez J."/>
            <person name="Henrissat B."/>
            <person name="Kuo A."/>
            <person name="Liang C."/>
            <person name="Lipzen A."/>
            <person name="Lutzoni F."/>
            <person name="Magnuson J."/>
            <person name="Mondo S."/>
            <person name="Nolan M."/>
            <person name="Ohm R."/>
            <person name="Pangilinan J."/>
            <person name="Park H.-J."/>
            <person name="Ramirez L."/>
            <person name="Alfaro M."/>
            <person name="Sun H."/>
            <person name="Tritt A."/>
            <person name="Yoshinaga Y."/>
            <person name="Zwiers L.-H."/>
            <person name="Turgeon B."/>
            <person name="Goodwin S."/>
            <person name="Spatafora J."/>
            <person name="Crous P."/>
            <person name="Grigoriev I."/>
        </authorList>
    </citation>
    <scope>NUCLEOTIDE SEQUENCE</scope>
    <source>
        <strain evidence="2">CBS 675.92</strain>
    </source>
</reference>
<feature type="compositionally biased region" description="Low complexity" evidence="1">
    <location>
        <begin position="504"/>
        <end position="529"/>
    </location>
</feature>
<dbReference type="OrthoDB" id="25896at2759"/>
<accession>A0A6A5TM95</accession>
<dbReference type="AlphaFoldDB" id="A0A6A5TM95"/>
<feature type="region of interest" description="Disordered" evidence="1">
    <location>
        <begin position="419"/>
        <end position="438"/>
    </location>
</feature>
<feature type="compositionally biased region" description="Polar residues" evidence="1">
    <location>
        <begin position="218"/>
        <end position="230"/>
    </location>
</feature>
<dbReference type="EMBL" id="ML977003">
    <property type="protein sequence ID" value="KAF1953518.1"/>
    <property type="molecule type" value="Genomic_DNA"/>
</dbReference>
<evidence type="ECO:0000256" key="1">
    <source>
        <dbReference type="SAM" id="MobiDB-lite"/>
    </source>
</evidence>
<feature type="compositionally biased region" description="Basic and acidic residues" evidence="1">
    <location>
        <begin position="337"/>
        <end position="347"/>
    </location>
</feature>
<evidence type="ECO:0000313" key="3">
    <source>
        <dbReference type="Proteomes" id="UP000800035"/>
    </source>
</evidence>
<feature type="region of interest" description="Disordered" evidence="1">
    <location>
        <begin position="181"/>
        <end position="230"/>
    </location>
</feature>
<organism evidence="2 3">
    <name type="scientific">Byssothecium circinans</name>
    <dbReference type="NCBI Taxonomy" id="147558"/>
    <lineage>
        <taxon>Eukaryota</taxon>
        <taxon>Fungi</taxon>
        <taxon>Dikarya</taxon>
        <taxon>Ascomycota</taxon>
        <taxon>Pezizomycotina</taxon>
        <taxon>Dothideomycetes</taxon>
        <taxon>Pleosporomycetidae</taxon>
        <taxon>Pleosporales</taxon>
        <taxon>Massarineae</taxon>
        <taxon>Massarinaceae</taxon>
        <taxon>Byssothecium</taxon>
    </lineage>
</organism>
<evidence type="ECO:0000313" key="2">
    <source>
        <dbReference type="EMBL" id="KAF1953518.1"/>
    </source>
</evidence>
<feature type="region of interest" description="Disordered" evidence="1">
    <location>
        <begin position="321"/>
        <end position="409"/>
    </location>
</feature>
<feature type="compositionally biased region" description="Low complexity" evidence="1">
    <location>
        <begin position="356"/>
        <end position="366"/>
    </location>
</feature>
<gene>
    <name evidence="2" type="ORF">CC80DRAFT_507031</name>
</gene>